<dbReference type="PANTHER" id="PTHR22792:SF43">
    <property type="entry name" value="LA-RELATED PROTEIN 4B"/>
    <property type="match status" value="1"/>
</dbReference>
<protein>
    <submittedName>
        <fullName evidence="6">La-related protein 4B</fullName>
    </submittedName>
</protein>
<dbReference type="EMBL" id="JAOTOJ010000009">
    <property type="protein sequence ID" value="KAK9395607.1"/>
    <property type="molecule type" value="Genomic_DNA"/>
</dbReference>
<reference evidence="6 7" key="1">
    <citation type="journal article" date="2024" name="Proc. Natl. Acad. Sci. U.S.A.">
        <title>The genetic regulatory architecture and epigenomic basis for age-related changes in rattlesnake venom.</title>
        <authorList>
            <person name="Hogan M.P."/>
            <person name="Holding M.L."/>
            <person name="Nystrom G.S."/>
            <person name="Colston T.J."/>
            <person name="Bartlett D.A."/>
            <person name="Mason A.J."/>
            <person name="Ellsworth S.A."/>
            <person name="Rautsaw R.M."/>
            <person name="Lawrence K.C."/>
            <person name="Strickland J.L."/>
            <person name="He B."/>
            <person name="Fraser P."/>
            <person name="Margres M.J."/>
            <person name="Gilbert D.M."/>
            <person name="Gibbs H.L."/>
            <person name="Parkinson C.L."/>
            <person name="Rokyta D.R."/>
        </authorList>
    </citation>
    <scope>NUCLEOTIDE SEQUENCE [LARGE SCALE GENOMIC DNA]</scope>
    <source>
        <strain evidence="6">DRR0105</strain>
    </source>
</reference>
<feature type="region of interest" description="Disordered" evidence="4">
    <location>
        <begin position="510"/>
        <end position="595"/>
    </location>
</feature>
<dbReference type="Gene3D" id="1.10.10.10">
    <property type="entry name" value="Winged helix-like DNA-binding domain superfamily/Winged helix DNA-binding domain"/>
    <property type="match status" value="1"/>
</dbReference>
<dbReference type="SMART" id="SM00715">
    <property type="entry name" value="LA"/>
    <property type="match status" value="1"/>
</dbReference>
<dbReference type="GO" id="GO:0045727">
    <property type="term" value="P:positive regulation of translation"/>
    <property type="evidence" value="ECO:0007669"/>
    <property type="project" value="TreeGrafter"/>
</dbReference>
<dbReference type="InterPro" id="IPR058699">
    <property type="entry name" value="RRM_LARP4/4B"/>
</dbReference>
<feature type="compositionally biased region" description="Polar residues" evidence="4">
    <location>
        <begin position="534"/>
        <end position="545"/>
    </location>
</feature>
<evidence type="ECO:0000313" key="7">
    <source>
        <dbReference type="Proteomes" id="UP001474421"/>
    </source>
</evidence>
<dbReference type="Pfam" id="PF05383">
    <property type="entry name" value="La"/>
    <property type="match status" value="1"/>
</dbReference>
<gene>
    <name evidence="6" type="ORF">NXF25_018968</name>
</gene>
<dbReference type="SUPFAM" id="SSF46785">
    <property type="entry name" value="Winged helix' DNA-binding domain"/>
    <property type="match status" value="1"/>
</dbReference>
<feature type="compositionally biased region" description="Basic and acidic residues" evidence="4">
    <location>
        <begin position="737"/>
        <end position="762"/>
    </location>
</feature>
<feature type="compositionally biased region" description="Basic and acidic residues" evidence="4">
    <location>
        <begin position="59"/>
        <end position="86"/>
    </location>
</feature>
<dbReference type="GO" id="GO:0003730">
    <property type="term" value="F:mRNA 3'-UTR binding"/>
    <property type="evidence" value="ECO:0007669"/>
    <property type="project" value="TreeGrafter"/>
</dbReference>
<feature type="region of interest" description="Disordered" evidence="4">
    <location>
        <begin position="51"/>
        <end position="106"/>
    </location>
</feature>
<evidence type="ECO:0000256" key="4">
    <source>
        <dbReference type="SAM" id="MobiDB-lite"/>
    </source>
</evidence>
<dbReference type="Proteomes" id="UP001474421">
    <property type="component" value="Unassembled WGS sequence"/>
</dbReference>
<evidence type="ECO:0000256" key="1">
    <source>
        <dbReference type="ARBA" id="ARBA00022553"/>
    </source>
</evidence>
<dbReference type="PROSITE" id="PS50961">
    <property type="entry name" value="HTH_LA"/>
    <property type="match status" value="1"/>
</dbReference>
<evidence type="ECO:0000313" key="6">
    <source>
        <dbReference type="EMBL" id="KAK9395607.1"/>
    </source>
</evidence>
<keyword evidence="1" id="KW-0597">Phosphoprotein</keyword>
<evidence type="ECO:0000259" key="5">
    <source>
        <dbReference type="PROSITE" id="PS50961"/>
    </source>
</evidence>
<dbReference type="InterPro" id="IPR036388">
    <property type="entry name" value="WH-like_DNA-bd_sf"/>
</dbReference>
<feature type="compositionally biased region" description="Polar residues" evidence="4">
    <location>
        <begin position="781"/>
        <end position="791"/>
    </location>
</feature>
<keyword evidence="2 3" id="KW-0694">RNA-binding</keyword>
<feature type="compositionally biased region" description="Polar residues" evidence="4">
    <location>
        <begin position="511"/>
        <end position="525"/>
    </location>
</feature>
<accession>A0AAW1B2A8</accession>
<dbReference type="AlphaFoldDB" id="A0AAW1B2A8"/>
<dbReference type="PANTHER" id="PTHR22792">
    <property type="entry name" value="LUPUS LA PROTEIN-RELATED"/>
    <property type="match status" value="1"/>
</dbReference>
<feature type="compositionally biased region" description="Basic residues" evidence="4">
    <location>
        <begin position="548"/>
        <end position="558"/>
    </location>
</feature>
<dbReference type="GO" id="GO:0010494">
    <property type="term" value="C:cytoplasmic stress granule"/>
    <property type="evidence" value="ECO:0007669"/>
    <property type="project" value="TreeGrafter"/>
</dbReference>
<evidence type="ECO:0000256" key="3">
    <source>
        <dbReference type="PROSITE-ProRule" id="PRU00332"/>
    </source>
</evidence>
<dbReference type="InterPro" id="IPR006630">
    <property type="entry name" value="La_HTH"/>
</dbReference>
<evidence type="ECO:0000256" key="2">
    <source>
        <dbReference type="ARBA" id="ARBA00022884"/>
    </source>
</evidence>
<proteinExistence type="predicted"/>
<dbReference type="Pfam" id="PF26088">
    <property type="entry name" value="RRM_LARP4"/>
    <property type="match status" value="1"/>
</dbReference>
<feature type="compositionally biased region" description="Polar residues" evidence="4">
    <location>
        <begin position="645"/>
        <end position="655"/>
    </location>
</feature>
<sequence>MVLPLHLADGQRLCFIVIVRRAEDKEPAKLSELNPNAKVWGNHMVQVEASDTEGGVSKTWEEITDHPPDSSKKALEANGDGDKKSQNESLTEDQEPSLSVPLSDQKDMNPLALDHAEYKTIHENAETGSKEDFKPEGQGDLREVLKNTLEFCLSRENLASDMYLISQMDSDQYVPIMTVANLDHVRKLSTDRDLIVEVLRYGIWILKSCPESSLKPSTEGEGQAPCTCIQPAGARCTGGESDPVVPGAFLQAAWNGGWGRLLHASGGWIQSLEDCSKLDQALGSSILGGSSLEQSSEGWIQPSEVPESTPIDEVEALFKGENLPKFINCEFAYNDNWFITFESEADAQQAYRYLREEVKFFQGKPIKARIKAKAIAINTFLPKNGYRPPDMNIYTQQHYTTSLYLPPVYSPQQQFPLYSFIAPQTWSTTHSYLDPSLVTAFPNTGFINGFTAPSFKPTASQLTSLRQYSPRNRNPSKSHLQHTISTADRGTGLLECPTIFNLSADRLINRQPGQNRTRMQSTTSYTKREVGSGQVESTASDSSPSLGRGRKNSYGYRKKRDDKFTRGQTQSPPIPKPPSPGFELGLSSFPPLPGAAGNLKTEDLFENQLSNVIVATSKEKNTKDHCLGVSTNTVASRIPHEPSLPVSSTLPGTFEQSPSSSQSPYDPTVMDKQQRETQNIERLSSVLSTACKSLQVNGAFVAEWRKPSYAEICQRITKDPPPLQSPKEQKPNTVGCGKEEKKPTETLERSKELPPVKSKDQQRPSGRRSPLSPAIGKCLTKEQNASPKSPQ</sequence>
<dbReference type="GO" id="GO:0005829">
    <property type="term" value="C:cytosol"/>
    <property type="evidence" value="ECO:0007669"/>
    <property type="project" value="TreeGrafter"/>
</dbReference>
<comment type="caution">
    <text evidence="6">The sequence shown here is derived from an EMBL/GenBank/DDBJ whole genome shotgun (WGS) entry which is preliminary data.</text>
</comment>
<feature type="domain" description="HTH La-type RNA-binding" evidence="5">
    <location>
        <begin position="135"/>
        <end position="224"/>
    </location>
</feature>
<feature type="region of interest" description="Disordered" evidence="4">
    <location>
        <begin position="717"/>
        <end position="791"/>
    </location>
</feature>
<feature type="region of interest" description="Disordered" evidence="4">
    <location>
        <begin position="633"/>
        <end position="674"/>
    </location>
</feature>
<dbReference type="InterPro" id="IPR036390">
    <property type="entry name" value="WH_DNA-bd_sf"/>
</dbReference>
<organism evidence="6 7">
    <name type="scientific">Crotalus adamanteus</name>
    <name type="common">Eastern diamondback rattlesnake</name>
    <dbReference type="NCBI Taxonomy" id="8729"/>
    <lineage>
        <taxon>Eukaryota</taxon>
        <taxon>Metazoa</taxon>
        <taxon>Chordata</taxon>
        <taxon>Craniata</taxon>
        <taxon>Vertebrata</taxon>
        <taxon>Euteleostomi</taxon>
        <taxon>Lepidosauria</taxon>
        <taxon>Squamata</taxon>
        <taxon>Bifurcata</taxon>
        <taxon>Unidentata</taxon>
        <taxon>Episquamata</taxon>
        <taxon>Toxicofera</taxon>
        <taxon>Serpentes</taxon>
        <taxon>Colubroidea</taxon>
        <taxon>Viperidae</taxon>
        <taxon>Crotalinae</taxon>
        <taxon>Crotalus</taxon>
    </lineage>
</organism>
<keyword evidence="7" id="KW-1185">Reference proteome</keyword>
<dbReference type="InterPro" id="IPR045180">
    <property type="entry name" value="La_dom_prot"/>
</dbReference>
<name>A0AAW1B2A8_CROAD</name>